<dbReference type="InterPro" id="IPR043128">
    <property type="entry name" value="Rev_trsase/Diguanyl_cyclase"/>
</dbReference>
<dbReference type="EMBL" id="JAWDGP010000590">
    <property type="protein sequence ID" value="KAK3799222.1"/>
    <property type="molecule type" value="Genomic_DNA"/>
</dbReference>
<proteinExistence type="predicted"/>
<dbReference type="AlphaFoldDB" id="A0AAE1B438"/>
<evidence type="ECO:0000313" key="1">
    <source>
        <dbReference type="EMBL" id="KAK3799222.1"/>
    </source>
</evidence>
<organism evidence="1 2">
    <name type="scientific">Elysia crispata</name>
    <name type="common">lettuce slug</name>
    <dbReference type="NCBI Taxonomy" id="231223"/>
    <lineage>
        <taxon>Eukaryota</taxon>
        <taxon>Metazoa</taxon>
        <taxon>Spiralia</taxon>
        <taxon>Lophotrochozoa</taxon>
        <taxon>Mollusca</taxon>
        <taxon>Gastropoda</taxon>
        <taxon>Heterobranchia</taxon>
        <taxon>Euthyneura</taxon>
        <taxon>Panpulmonata</taxon>
        <taxon>Sacoglossa</taxon>
        <taxon>Placobranchoidea</taxon>
        <taxon>Plakobranchidae</taxon>
        <taxon>Elysia</taxon>
    </lineage>
</organism>
<sequence>MFALKGIFHLAMPTRQFDEIISDIDNKTKVIDDTIVWSQSIEDSSFQTVKFLDICGRNGVILSPSKFSFAKETVHFAGFLNYANNCSSMPTSLGSNSEISQAPHNHRREKLVVLCKPGGISFASAEKMQPFHTVLPHKTPFIWTEELDNLFKETKAIIIQEIQRGVEIFDKNKPTCLATDFSKDSIGL</sequence>
<gene>
    <name evidence="1" type="ORF">RRG08_054349</name>
</gene>
<dbReference type="InterPro" id="IPR043502">
    <property type="entry name" value="DNA/RNA_pol_sf"/>
</dbReference>
<comment type="caution">
    <text evidence="1">The sequence shown here is derived from an EMBL/GenBank/DDBJ whole genome shotgun (WGS) entry which is preliminary data.</text>
</comment>
<protein>
    <submittedName>
        <fullName evidence="1">Uncharacterized protein</fullName>
    </submittedName>
</protein>
<dbReference type="Gene3D" id="3.30.70.270">
    <property type="match status" value="1"/>
</dbReference>
<keyword evidence="2" id="KW-1185">Reference proteome</keyword>
<evidence type="ECO:0000313" key="2">
    <source>
        <dbReference type="Proteomes" id="UP001283361"/>
    </source>
</evidence>
<dbReference type="SUPFAM" id="SSF56672">
    <property type="entry name" value="DNA/RNA polymerases"/>
    <property type="match status" value="1"/>
</dbReference>
<accession>A0AAE1B438</accession>
<dbReference type="Proteomes" id="UP001283361">
    <property type="component" value="Unassembled WGS sequence"/>
</dbReference>
<reference evidence="1" key="1">
    <citation type="journal article" date="2023" name="G3 (Bethesda)">
        <title>A reference genome for the long-term kleptoplast-retaining sea slug Elysia crispata morphotype clarki.</title>
        <authorList>
            <person name="Eastman K.E."/>
            <person name="Pendleton A.L."/>
            <person name="Shaikh M.A."/>
            <person name="Suttiyut T."/>
            <person name="Ogas R."/>
            <person name="Tomko P."/>
            <person name="Gavelis G."/>
            <person name="Widhalm J.R."/>
            <person name="Wisecaver J.H."/>
        </authorList>
    </citation>
    <scope>NUCLEOTIDE SEQUENCE</scope>
    <source>
        <strain evidence="1">ECLA1</strain>
    </source>
</reference>
<name>A0AAE1B438_9GAST</name>